<dbReference type="Proteomes" id="UP000436138">
    <property type="component" value="Chromosome"/>
</dbReference>
<dbReference type="AlphaFoldDB" id="A0A6I6NHE5"/>
<reference evidence="1 2" key="1">
    <citation type="submission" date="2019-12" db="EMBL/GenBank/DDBJ databases">
        <title>Streptomyces sp. strain T44 isolated from rhizosphere soil of Broussonetia papyrifera.</title>
        <authorList>
            <person name="Mo P."/>
        </authorList>
    </citation>
    <scope>NUCLEOTIDE SEQUENCE [LARGE SCALE GENOMIC DNA]</scope>
    <source>
        <strain evidence="1 2">T44</strain>
    </source>
</reference>
<organism evidence="1 2">
    <name type="scientific">Streptomyces broussonetiae</name>
    <dbReference type="NCBI Taxonomy" id="2686304"/>
    <lineage>
        <taxon>Bacteria</taxon>
        <taxon>Bacillati</taxon>
        <taxon>Actinomycetota</taxon>
        <taxon>Actinomycetes</taxon>
        <taxon>Kitasatosporales</taxon>
        <taxon>Streptomycetaceae</taxon>
        <taxon>Streptomyces</taxon>
    </lineage>
</organism>
<proteinExistence type="predicted"/>
<gene>
    <name evidence="1" type="ORF">GQF42_32480</name>
</gene>
<protein>
    <submittedName>
        <fullName evidence="1">Uncharacterized protein</fullName>
    </submittedName>
</protein>
<dbReference type="EMBL" id="CP047020">
    <property type="protein sequence ID" value="QHA07397.1"/>
    <property type="molecule type" value="Genomic_DNA"/>
</dbReference>
<keyword evidence="2" id="KW-1185">Reference proteome</keyword>
<evidence type="ECO:0000313" key="2">
    <source>
        <dbReference type="Proteomes" id="UP000436138"/>
    </source>
</evidence>
<name>A0A6I6NHE5_9ACTN</name>
<dbReference type="RefSeq" id="WP_158925851.1">
    <property type="nucleotide sequence ID" value="NZ_CP047020.1"/>
</dbReference>
<evidence type="ECO:0000313" key="1">
    <source>
        <dbReference type="EMBL" id="QHA07397.1"/>
    </source>
</evidence>
<dbReference type="KEGG" id="sbro:GQF42_32480"/>
<sequence length="61" mass="6151">MSTDQRTADALKGQPDPLSTEILQLLGGGATASGASALTKGQTNQIACPFHNRTAPTAAVV</sequence>
<accession>A0A6I6NHE5</accession>